<dbReference type="GO" id="GO:0006538">
    <property type="term" value="P:L-glutamate catabolic process"/>
    <property type="evidence" value="ECO:0007669"/>
    <property type="project" value="TreeGrafter"/>
</dbReference>
<evidence type="ECO:0000256" key="7">
    <source>
        <dbReference type="RuleBase" id="RU004417"/>
    </source>
</evidence>
<feature type="binding site" evidence="5">
    <location>
        <position position="370"/>
    </location>
    <ligand>
        <name>substrate</name>
    </ligand>
</feature>
<dbReference type="Pfam" id="PF02812">
    <property type="entry name" value="ELFV_dehydrog_N"/>
    <property type="match status" value="1"/>
</dbReference>
<dbReference type="InterPro" id="IPR014362">
    <property type="entry name" value="Glu_DH"/>
</dbReference>
<keyword evidence="2 3" id="KW-0560">Oxidoreductase</keyword>
<evidence type="ECO:0000313" key="9">
    <source>
        <dbReference type="EMBL" id="OZC04691.1"/>
    </source>
</evidence>
<feature type="binding site" evidence="5">
    <location>
        <position position="114"/>
    </location>
    <ligand>
        <name>substrate</name>
    </ligand>
</feature>
<accession>A0A259U407</accession>
<sequence length="437" mass="47514">MATPFKRDVTTPALYQEPTPHVDKDNPFQDMMERFDYAAELLELDNGLYKYLRSSSRIHITSVPVVMDSGDLEVFQGYRVIHNEVLGPSKGGIRFAPDVHLDEVKALAAWMTWKCAIVGVPFGGAKGGITCDPSTMSPGEIERLTRRYTANLLDVFGPDKDIPAPDMNTNEQVMAWLLDTYSMHVRRTEPAVVTGKPISIGGSQGRREATGRGVMTSTLSAMEKLGLRPGQCTVAVQGFGNVGSIAAQLLREQGCTIVAVSDVSGGYYNANGIDIDAAIAYSEAHGRSLAGFDGAETITNEELLALDVDVLAPCARENQITSKNAADVQAKIIVEGANGPTTANADEILSDKGILVVPDILANAGGVTVSYFEWVQDRQGYFWSLDRVNRRLDRMMRSGFDAVYAETTKYDVPMRIGAYVMAIEKVANALRLRGIYA</sequence>
<feature type="binding site" evidence="5">
    <location>
        <position position="210"/>
    </location>
    <ligand>
        <name>NAD(+)</name>
        <dbReference type="ChEBI" id="CHEBI:57540"/>
    </ligand>
</feature>
<name>A0A259U407_9BACT</name>
<dbReference type="Proteomes" id="UP000216446">
    <property type="component" value="Unassembled WGS sequence"/>
</dbReference>
<dbReference type="InterPro" id="IPR006097">
    <property type="entry name" value="Glu/Leu/Phe/Val/Trp_DH_dimer"/>
</dbReference>
<reference evidence="9 10" key="1">
    <citation type="submission" date="2016-11" db="EMBL/GenBank/DDBJ databases">
        <title>Study of marine rhodopsin-containing bacteria.</title>
        <authorList>
            <person name="Yoshizawa S."/>
            <person name="Kumagai Y."/>
            <person name="Kogure K."/>
        </authorList>
    </citation>
    <scope>NUCLEOTIDE SEQUENCE [LARGE SCALE GENOMIC DNA]</scope>
    <source>
        <strain evidence="9 10">SG-29</strain>
    </source>
</reference>
<evidence type="ECO:0000256" key="3">
    <source>
        <dbReference type="PIRNR" id="PIRNR000185"/>
    </source>
</evidence>
<dbReference type="InterPro" id="IPR033524">
    <property type="entry name" value="Glu/Leu/Phe/Val_DH_AS"/>
</dbReference>
<dbReference type="InterPro" id="IPR006095">
    <property type="entry name" value="Glu/Leu/Phe/Val/Trp_DH"/>
</dbReference>
<evidence type="ECO:0000256" key="5">
    <source>
        <dbReference type="PIRSR" id="PIRSR000185-2"/>
    </source>
</evidence>
<dbReference type="GO" id="GO:0000166">
    <property type="term" value="F:nucleotide binding"/>
    <property type="evidence" value="ECO:0007669"/>
    <property type="project" value="UniProtKB-KW"/>
</dbReference>
<feature type="site" description="Important for catalysis" evidence="6">
    <location>
        <position position="166"/>
    </location>
</feature>
<comment type="caution">
    <text evidence="9">The sequence shown here is derived from an EMBL/GenBank/DDBJ whole genome shotgun (WGS) entry which is preliminary data.</text>
</comment>
<dbReference type="SUPFAM" id="SSF51735">
    <property type="entry name" value="NAD(P)-binding Rossmann-fold domains"/>
    <property type="match status" value="1"/>
</dbReference>
<dbReference type="PANTHER" id="PTHR11606:SF13">
    <property type="entry name" value="GLUTAMATE DEHYDROGENASE 1, MITOCHONDRIAL"/>
    <property type="match status" value="1"/>
</dbReference>
<gene>
    <name evidence="9" type="ORF">BSZ36_10625</name>
</gene>
<dbReference type="RefSeq" id="WP_094551281.1">
    <property type="nucleotide sequence ID" value="NZ_MQWB01000001.1"/>
</dbReference>
<dbReference type="InterPro" id="IPR036291">
    <property type="entry name" value="NAD(P)-bd_dom_sf"/>
</dbReference>
<dbReference type="PIRSF" id="PIRSF000185">
    <property type="entry name" value="Glu_DH"/>
    <property type="match status" value="1"/>
</dbReference>
<keyword evidence="5" id="KW-0520">NAD</keyword>
<evidence type="ECO:0000256" key="2">
    <source>
        <dbReference type="ARBA" id="ARBA00023002"/>
    </source>
</evidence>
<dbReference type="AlphaFoldDB" id="A0A259U407"/>
<dbReference type="PROSITE" id="PS00074">
    <property type="entry name" value="GLFV_DEHYDROGENASE"/>
    <property type="match status" value="1"/>
</dbReference>
<feature type="domain" description="Glutamate/phenylalanine/leucine/valine/L-tryptophan dehydrogenase C-terminal" evidence="8">
    <location>
        <begin position="203"/>
        <end position="434"/>
    </location>
</feature>
<evidence type="ECO:0000256" key="6">
    <source>
        <dbReference type="PIRSR" id="PIRSR000185-3"/>
    </source>
</evidence>
<organism evidence="9 10">
    <name type="scientific">Rubricoccus marinus</name>
    <dbReference type="NCBI Taxonomy" id="716817"/>
    <lineage>
        <taxon>Bacteria</taxon>
        <taxon>Pseudomonadati</taxon>
        <taxon>Rhodothermota</taxon>
        <taxon>Rhodothermia</taxon>
        <taxon>Rhodothermales</taxon>
        <taxon>Rubricoccaceae</taxon>
        <taxon>Rubricoccus</taxon>
    </lineage>
</organism>
<dbReference type="PRINTS" id="PR00082">
    <property type="entry name" value="GLFDHDRGNASE"/>
</dbReference>
<dbReference type="Gene3D" id="3.40.50.10860">
    <property type="entry name" value="Leucine Dehydrogenase, chain A, domain 1"/>
    <property type="match status" value="1"/>
</dbReference>
<dbReference type="FunCoup" id="A0A259U407">
    <property type="interactions" value="412"/>
</dbReference>
<dbReference type="SMART" id="SM00839">
    <property type="entry name" value="ELFV_dehydrog"/>
    <property type="match status" value="1"/>
</dbReference>
<dbReference type="EMBL" id="MQWB01000001">
    <property type="protein sequence ID" value="OZC04691.1"/>
    <property type="molecule type" value="Genomic_DNA"/>
</dbReference>
<evidence type="ECO:0000313" key="10">
    <source>
        <dbReference type="Proteomes" id="UP000216446"/>
    </source>
</evidence>
<dbReference type="InterPro" id="IPR046346">
    <property type="entry name" value="Aminoacid_DH-like_N_sf"/>
</dbReference>
<dbReference type="SUPFAM" id="SSF53223">
    <property type="entry name" value="Aminoacid dehydrogenase-like, N-terminal domain"/>
    <property type="match status" value="1"/>
</dbReference>
<keyword evidence="5" id="KW-0547">Nucleotide-binding</keyword>
<proteinExistence type="inferred from homology"/>
<dbReference type="GO" id="GO:0004352">
    <property type="term" value="F:glutamate dehydrogenase (NAD+) activity"/>
    <property type="evidence" value="ECO:0007669"/>
    <property type="project" value="TreeGrafter"/>
</dbReference>
<keyword evidence="10" id="KW-1185">Reference proteome</keyword>
<dbReference type="InterPro" id="IPR033922">
    <property type="entry name" value="NAD_bind_Glu_DH"/>
</dbReference>
<feature type="binding site" evidence="5">
    <location>
        <position position="90"/>
    </location>
    <ligand>
        <name>substrate</name>
    </ligand>
</feature>
<feature type="active site" description="Proton donor" evidence="4">
    <location>
        <position position="126"/>
    </location>
</feature>
<evidence type="ECO:0000259" key="8">
    <source>
        <dbReference type="SMART" id="SM00839"/>
    </source>
</evidence>
<evidence type="ECO:0000256" key="1">
    <source>
        <dbReference type="ARBA" id="ARBA00006382"/>
    </source>
</evidence>
<dbReference type="InterPro" id="IPR006096">
    <property type="entry name" value="Glu/Leu/Phe/Val/Trp_DH_C"/>
</dbReference>
<dbReference type="Gene3D" id="3.40.50.720">
    <property type="entry name" value="NAD(P)-binding Rossmann-like Domain"/>
    <property type="match status" value="1"/>
</dbReference>
<comment type="similarity">
    <text evidence="1 3 7">Belongs to the Glu/Leu/Phe/Val dehydrogenases family.</text>
</comment>
<evidence type="ECO:0000256" key="4">
    <source>
        <dbReference type="PIRSR" id="PIRSR000185-1"/>
    </source>
</evidence>
<dbReference type="InParanoid" id="A0A259U407"/>
<dbReference type="OrthoDB" id="9803297at2"/>
<feature type="binding site" evidence="5">
    <location>
        <position position="241"/>
    </location>
    <ligand>
        <name>NAD(+)</name>
        <dbReference type="ChEBI" id="CHEBI:57540"/>
    </ligand>
</feature>
<dbReference type="PANTHER" id="PTHR11606">
    <property type="entry name" value="GLUTAMATE DEHYDROGENASE"/>
    <property type="match status" value="1"/>
</dbReference>
<dbReference type="FunFam" id="3.40.50.10860:FF:000003">
    <property type="entry name" value="Glutamate dehydrogenase"/>
    <property type="match status" value="1"/>
</dbReference>
<dbReference type="Pfam" id="PF00208">
    <property type="entry name" value="ELFV_dehydrog"/>
    <property type="match status" value="1"/>
</dbReference>
<dbReference type="CDD" id="cd01076">
    <property type="entry name" value="NAD_bind_1_Glu_DH"/>
    <property type="match status" value="1"/>
</dbReference>
<protein>
    <recommendedName>
        <fullName evidence="3">Glutamate dehydrogenase</fullName>
    </recommendedName>
</protein>